<evidence type="ECO:0000259" key="1">
    <source>
        <dbReference type="Pfam" id="PF13380"/>
    </source>
</evidence>
<keyword evidence="3" id="KW-1185">Reference proteome</keyword>
<dbReference type="Proteomes" id="UP000324611">
    <property type="component" value="Unassembled WGS sequence"/>
</dbReference>
<name>A0A5B2VPL6_9BACT</name>
<dbReference type="Gene3D" id="3.40.50.720">
    <property type="entry name" value="NAD(P)-binding Rossmann-like Domain"/>
    <property type="match status" value="1"/>
</dbReference>
<evidence type="ECO:0000313" key="3">
    <source>
        <dbReference type="Proteomes" id="UP000324611"/>
    </source>
</evidence>
<protein>
    <submittedName>
        <fullName evidence="2">CoA-binding protein</fullName>
    </submittedName>
</protein>
<dbReference type="RefSeq" id="WP_149841827.1">
    <property type="nucleotide sequence ID" value="NZ_VUOC01000004.1"/>
</dbReference>
<reference evidence="2 3" key="2">
    <citation type="submission" date="2019-09" db="EMBL/GenBank/DDBJ databases">
        <authorList>
            <person name="Jin C."/>
        </authorList>
    </citation>
    <scope>NUCLEOTIDE SEQUENCE [LARGE SCALE GENOMIC DNA]</scope>
    <source>
        <strain evidence="2 3">BN140078</strain>
    </source>
</reference>
<gene>
    <name evidence="2" type="ORF">F0L74_31370</name>
</gene>
<feature type="domain" description="CoA-binding" evidence="1">
    <location>
        <begin position="12"/>
        <end position="121"/>
    </location>
</feature>
<evidence type="ECO:0000313" key="2">
    <source>
        <dbReference type="EMBL" id="KAA2240650.1"/>
    </source>
</evidence>
<accession>A0A5B2VPL6</accession>
<comment type="caution">
    <text evidence="2">The sequence shown here is derived from an EMBL/GenBank/DDBJ whole genome shotgun (WGS) entry which is preliminary data.</text>
</comment>
<dbReference type="Pfam" id="PF13380">
    <property type="entry name" value="CoA_binding_2"/>
    <property type="match status" value="1"/>
</dbReference>
<dbReference type="AlphaFoldDB" id="A0A5B2VPL6"/>
<dbReference type="InterPro" id="IPR036291">
    <property type="entry name" value="NAD(P)-bd_dom_sf"/>
</dbReference>
<dbReference type="EMBL" id="VUOC01000004">
    <property type="protein sequence ID" value="KAA2240650.1"/>
    <property type="molecule type" value="Genomic_DNA"/>
</dbReference>
<reference evidence="2 3" key="1">
    <citation type="submission" date="2019-09" db="EMBL/GenBank/DDBJ databases">
        <title>Chitinophaga ginsengihumi sp. nov., isolated from soil of ginseng rhizosphere.</title>
        <authorList>
            <person name="Lee J."/>
        </authorList>
    </citation>
    <scope>NUCLEOTIDE SEQUENCE [LARGE SCALE GENOMIC DNA]</scope>
    <source>
        <strain evidence="2 3">BN140078</strain>
    </source>
</reference>
<dbReference type="SUPFAM" id="SSF51735">
    <property type="entry name" value="NAD(P)-binding Rossmann-fold domains"/>
    <property type="match status" value="1"/>
</dbReference>
<proteinExistence type="predicted"/>
<organism evidence="2 3">
    <name type="scientific">Chitinophaga agrisoli</name>
    <dbReference type="NCBI Taxonomy" id="2607653"/>
    <lineage>
        <taxon>Bacteria</taxon>
        <taxon>Pseudomonadati</taxon>
        <taxon>Bacteroidota</taxon>
        <taxon>Chitinophagia</taxon>
        <taxon>Chitinophagales</taxon>
        <taxon>Chitinophagaceae</taxon>
        <taxon>Chitinophaga</taxon>
    </lineage>
</organism>
<sequence>METAINGNKKLTVVLGASGNPERYSFLAVSKLKAHGHPVVAIGNREAQIAGTPVITEHPALEQVDTVTLYLNPQRQEAYYDYILQLHPKRIIFNPGTENPKLEQLAIDNGIKPMEACTLVLLSTGQY</sequence>
<dbReference type="InterPro" id="IPR003781">
    <property type="entry name" value="CoA-bd"/>
</dbReference>